<name>A0A9P4HJ01_9PLEO</name>
<evidence type="ECO:0000313" key="2">
    <source>
        <dbReference type="EMBL" id="KAF2033876.1"/>
    </source>
</evidence>
<feature type="region of interest" description="Disordered" evidence="1">
    <location>
        <begin position="44"/>
        <end position="100"/>
    </location>
</feature>
<protein>
    <submittedName>
        <fullName evidence="2">Uncharacterized protein</fullName>
    </submittedName>
</protein>
<comment type="caution">
    <text evidence="2">The sequence shown here is derived from an EMBL/GenBank/DDBJ whole genome shotgun (WGS) entry which is preliminary data.</text>
</comment>
<accession>A0A9P4HJ01</accession>
<dbReference type="AlphaFoldDB" id="A0A9P4HJ01"/>
<keyword evidence="3" id="KW-1185">Reference proteome</keyword>
<evidence type="ECO:0000256" key="1">
    <source>
        <dbReference type="SAM" id="MobiDB-lite"/>
    </source>
</evidence>
<organism evidence="2 3">
    <name type="scientific">Setomelanomma holmii</name>
    <dbReference type="NCBI Taxonomy" id="210430"/>
    <lineage>
        <taxon>Eukaryota</taxon>
        <taxon>Fungi</taxon>
        <taxon>Dikarya</taxon>
        <taxon>Ascomycota</taxon>
        <taxon>Pezizomycotina</taxon>
        <taxon>Dothideomycetes</taxon>
        <taxon>Pleosporomycetidae</taxon>
        <taxon>Pleosporales</taxon>
        <taxon>Pleosporineae</taxon>
        <taxon>Phaeosphaeriaceae</taxon>
        <taxon>Setomelanomma</taxon>
    </lineage>
</organism>
<reference evidence="2" key="1">
    <citation type="journal article" date="2020" name="Stud. Mycol.">
        <title>101 Dothideomycetes genomes: a test case for predicting lifestyles and emergence of pathogens.</title>
        <authorList>
            <person name="Haridas S."/>
            <person name="Albert R."/>
            <person name="Binder M."/>
            <person name="Bloem J."/>
            <person name="Labutti K."/>
            <person name="Salamov A."/>
            <person name="Andreopoulos B."/>
            <person name="Baker S."/>
            <person name="Barry K."/>
            <person name="Bills G."/>
            <person name="Bluhm B."/>
            <person name="Cannon C."/>
            <person name="Castanera R."/>
            <person name="Culley D."/>
            <person name="Daum C."/>
            <person name="Ezra D."/>
            <person name="Gonzalez J."/>
            <person name="Henrissat B."/>
            <person name="Kuo A."/>
            <person name="Liang C."/>
            <person name="Lipzen A."/>
            <person name="Lutzoni F."/>
            <person name="Magnuson J."/>
            <person name="Mondo S."/>
            <person name="Nolan M."/>
            <person name="Ohm R."/>
            <person name="Pangilinan J."/>
            <person name="Park H.-J."/>
            <person name="Ramirez L."/>
            <person name="Alfaro M."/>
            <person name="Sun H."/>
            <person name="Tritt A."/>
            <person name="Yoshinaga Y."/>
            <person name="Zwiers L.-H."/>
            <person name="Turgeon B."/>
            <person name="Goodwin S."/>
            <person name="Spatafora J."/>
            <person name="Crous P."/>
            <person name="Grigoriev I."/>
        </authorList>
    </citation>
    <scope>NUCLEOTIDE SEQUENCE</scope>
    <source>
        <strain evidence="2">CBS 110217</strain>
    </source>
</reference>
<proteinExistence type="predicted"/>
<evidence type="ECO:0000313" key="3">
    <source>
        <dbReference type="Proteomes" id="UP000799777"/>
    </source>
</evidence>
<sequence>MPVKFLRRHHRTAMSSSIRQNVPSLWSRGCTRCRLALRFAAREYARSRSDAGAPPPSPPRAQSTQRRKRRSLKDGAEDGMPRNQLYERFQGIRGEDGVMK</sequence>
<dbReference type="Proteomes" id="UP000799777">
    <property type="component" value="Unassembled WGS sequence"/>
</dbReference>
<gene>
    <name evidence="2" type="ORF">EK21DRAFT_86028</name>
</gene>
<dbReference type="EMBL" id="ML978164">
    <property type="protein sequence ID" value="KAF2033876.1"/>
    <property type="molecule type" value="Genomic_DNA"/>
</dbReference>